<sequence>LSTRTPATSIRNPPRNLSSLPSALPGSSTTPYANVNTSPPGAWPRGTLPFRAPLTRSQILEKALAVPQRPNTEMGRRLYEADVETWHRNFGTEAYPSLERPYPLKPGTA</sequence>
<dbReference type="Proteomes" id="UP000054018">
    <property type="component" value="Unassembled WGS sequence"/>
</dbReference>
<evidence type="ECO:0000313" key="3">
    <source>
        <dbReference type="Proteomes" id="UP000054018"/>
    </source>
</evidence>
<evidence type="ECO:0000256" key="1">
    <source>
        <dbReference type="SAM" id="MobiDB-lite"/>
    </source>
</evidence>
<feature type="non-terminal residue" evidence="2">
    <location>
        <position position="1"/>
    </location>
</feature>
<feature type="region of interest" description="Disordered" evidence="1">
    <location>
        <begin position="1"/>
        <end position="47"/>
    </location>
</feature>
<dbReference type="AlphaFoldDB" id="A0A0C9YLB0"/>
<feature type="compositionally biased region" description="Low complexity" evidence="1">
    <location>
        <begin position="17"/>
        <end position="31"/>
    </location>
</feature>
<organism evidence="2 3">
    <name type="scientific">Pisolithus microcarpus 441</name>
    <dbReference type="NCBI Taxonomy" id="765257"/>
    <lineage>
        <taxon>Eukaryota</taxon>
        <taxon>Fungi</taxon>
        <taxon>Dikarya</taxon>
        <taxon>Basidiomycota</taxon>
        <taxon>Agaricomycotina</taxon>
        <taxon>Agaricomycetes</taxon>
        <taxon>Agaricomycetidae</taxon>
        <taxon>Boletales</taxon>
        <taxon>Sclerodermatineae</taxon>
        <taxon>Pisolithaceae</taxon>
        <taxon>Pisolithus</taxon>
    </lineage>
</organism>
<reference evidence="3" key="2">
    <citation type="submission" date="2015-01" db="EMBL/GenBank/DDBJ databases">
        <title>Evolutionary Origins and Diversification of the Mycorrhizal Mutualists.</title>
        <authorList>
            <consortium name="DOE Joint Genome Institute"/>
            <consortium name="Mycorrhizal Genomics Consortium"/>
            <person name="Kohler A."/>
            <person name="Kuo A."/>
            <person name="Nagy L.G."/>
            <person name="Floudas D."/>
            <person name="Copeland A."/>
            <person name="Barry K.W."/>
            <person name="Cichocki N."/>
            <person name="Veneault-Fourrey C."/>
            <person name="LaButti K."/>
            <person name="Lindquist E.A."/>
            <person name="Lipzen A."/>
            <person name="Lundell T."/>
            <person name="Morin E."/>
            <person name="Murat C."/>
            <person name="Riley R."/>
            <person name="Ohm R."/>
            <person name="Sun H."/>
            <person name="Tunlid A."/>
            <person name="Henrissat B."/>
            <person name="Grigoriev I.V."/>
            <person name="Hibbett D.S."/>
            <person name="Martin F."/>
        </authorList>
    </citation>
    <scope>NUCLEOTIDE SEQUENCE [LARGE SCALE GENOMIC DNA]</scope>
    <source>
        <strain evidence="3">441</strain>
    </source>
</reference>
<keyword evidence="3" id="KW-1185">Reference proteome</keyword>
<accession>A0A0C9YLB0</accession>
<dbReference type="OrthoDB" id="3260975at2759"/>
<proteinExistence type="predicted"/>
<dbReference type="HOGENOM" id="CLU_1960274_0_0_1"/>
<gene>
    <name evidence="2" type="ORF">PISMIDRAFT_47341</name>
</gene>
<dbReference type="EMBL" id="KN833705">
    <property type="protein sequence ID" value="KIK25790.1"/>
    <property type="molecule type" value="Genomic_DNA"/>
</dbReference>
<protein>
    <submittedName>
        <fullName evidence="2">Uncharacterized protein</fullName>
    </submittedName>
</protein>
<name>A0A0C9YLB0_9AGAM</name>
<feature type="non-terminal residue" evidence="2">
    <location>
        <position position="109"/>
    </location>
</feature>
<reference evidence="2 3" key="1">
    <citation type="submission" date="2014-04" db="EMBL/GenBank/DDBJ databases">
        <authorList>
            <consortium name="DOE Joint Genome Institute"/>
            <person name="Kuo A."/>
            <person name="Kohler A."/>
            <person name="Costa M.D."/>
            <person name="Nagy L.G."/>
            <person name="Floudas D."/>
            <person name="Copeland A."/>
            <person name="Barry K.W."/>
            <person name="Cichocki N."/>
            <person name="Veneault-Fourrey C."/>
            <person name="LaButti K."/>
            <person name="Lindquist E.A."/>
            <person name="Lipzen A."/>
            <person name="Lundell T."/>
            <person name="Morin E."/>
            <person name="Murat C."/>
            <person name="Sun H."/>
            <person name="Tunlid A."/>
            <person name="Henrissat B."/>
            <person name="Grigoriev I.V."/>
            <person name="Hibbett D.S."/>
            <person name="Martin F."/>
            <person name="Nordberg H.P."/>
            <person name="Cantor M.N."/>
            <person name="Hua S.X."/>
        </authorList>
    </citation>
    <scope>NUCLEOTIDE SEQUENCE [LARGE SCALE GENOMIC DNA]</scope>
    <source>
        <strain evidence="2 3">441</strain>
    </source>
</reference>
<feature type="compositionally biased region" description="Polar residues" evidence="1">
    <location>
        <begin position="1"/>
        <end position="11"/>
    </location>
</feature>
<evidence type="ECO:0000313" key="2">
    <source>
        <dbReference type="EMBL" id="KIK25790.1"/>
    </source>
</evidence>